<dbReference type="EMBL" id="NPJF01000028">
    <property type="protein sequence ID" value="OYP55496.1"/>
    <property type="molecule type" value="Genomic_DNA"/>
</dbReference>
<feature type="transmembrane region" description="Helical" evidence="5">
    <location>
        <begin position="327"/>
        <end position="344"/>
    </location>
</feature>
<keyword evidence="8" id="KW-1185">Reference proteome</keyword>
<feature type="transmembrane region" description="Helical" evidence="5">
    <location>
        <begin position="186"/>
        <end position="207"/>
    </location>
</feature>
<evidence type="ECO:0000313" key="7">
    <source>
        <dbReference type="EMBL" id="OYP55496.1"/>
    </source>
</evidence>
<feature type="transmembrane region" description="Helical" evidence="5">
    <location>
        <begin position="236"/>
        <end position="257"/>
    </location>
</feature>
<evidence type="ECO:0000256" key="4">
    <source>
        <dbReference type="ARBA" id="ARBA00023136"/>
    </source>
</evidence>
<evidence type="ECO:0000256" key="5">
    <source>
        <dbReference type="SAM" id="Phobius"/>
    </source>
</evidence>
<sequence>MKQLYYIIRREIMVKLNSRSFYLFALVTPLLFVLPVIFSIFSGTPNSSKISQRHLVGIISHDFPYDTIDYRNLKFVLLNKKDVEKVRNGTFCYNDYVGVVDMQNASFKHQNGATQVQLYMPEAQAKTSSEYIHDIESYINSEFVYQFGTMHGVKEEELLELTTFAKVSVVYSNTPSNKGGAENAKVMAYGMGLLLYIMFILFNNNIVKSIAEERSNKLAEVLCMFVKPGRLMIGKILGLGAASLVQLTIWLVAFFTYSKVIVLIGKHFNFIDKVNDTLNIDICSIPLTSSLLAWLIIYFIMGFLLNGSLSTIFAICSSCKSSSVPMVLSNMLNLSAIYFCMYAATNPNSGITEFASYFPLTSYLVIPAVLPYGISMQHIMISAILLLLQSGIFLFMTGKLYRRFLV</sequence>
<dbReference type="Proteomes" id="UP000216189">
    <property type="component" value="Unassembled WGS sequence"/>
</dbReference>
<evidence type="ECO:0000259" key="6">
    <source>
        <dbReference type="Pfam" id="PF12698"/>
    </source>
</evidence>
<keyword evidence="2 5" id="KW-0812">Transmembrane</keyword>
<name>A0ABX4EHJ5_SEGBR</name>
<proteinExistence type="predicted"/>
<evidence type="ECO:0000256" key="1">
    <source>
        <dbReference type="ARBA" id="ARBA00004141"/>
    </source>
</evidence>
<evidence type="ECO:0000256" key="3">
    <source>
        <dbReference type="ARBA" id="ARBA00022989"/>
    </source>
</evidence>
<organism evidence="7 8">
    <name type="scientific">Segatella bryantii</name>
    <name type="common">Prevotella bryantii</name>
    <dbReference type="NCBI Taxonomy" id="77095"/>
    <lineage>
        <taxon>Bacteria</taxon>
        <taxon>Pseudomonadati</taxon>
        <taxon>Bacteroidota</taxon>
        <taxon>Bacteroidia</taxon>
        <taxon>Bacteroidales</taxon>
        <taxon>Prevotellaceae</taxon>
        <taxon>Segatella</taxon>
    </lineage>
</organism>
<reference evidence="7 8" key="1">
    <citation type="submission" date="2017-08" db="EMBL/GenBank/DDBJ databases">
        <title>Comparative genomics of non-oral Prevotella species.</title>
        <authorList>
            <person name="Accetto T."/>
            <person name="Nograsek B."/>
            <person name="Avgustin G."/>
        </authorList>
    </citation>
    <scope>NUCLEOTIDE SEQUENCE [LARGE SCALE GENOMIC DNA]</scope>
    <source>
        <strain evidence="7 8">TC1-1</strain>
    </source>
</reference>
<comment type="subcellular location">
    <subcellularLocation>
        <location evidence="1">Membrane</location>
        <topology evidence="1">Multi-pass membrane protein</topology>
    </subcellularLocation>
</comment>
<evidence type="ECO:0000256" key="2">
    <source>
        <dbReference type="ARBA" id="ARBA00022692"/>
    </source>
</evidence>
<protein>
    <recommendedName>
        <fullName evidence="6">ABC-2 type transporter transmembrane domain-containing protein</fullName>
    </recommendedName>
</protein>
<feature type="transmembrane region" description="Helical" evidence="5">
    <location>
        <begin position="291"/>
        <end position="315"/>
    </location>
</feature>
<gene>
    <name evidence="7" type="ORF">CIK91_06465</name>
</gene>
<dbReference type="Pfam" id="PF12698">
    <property type="entry name" value="ABC2_membrane_3"/>
    <property type="match status" value="1"/>
</dbReference>
<feature type="transmembrane region" description="Helical" evidence="5">
    <location>
        <begin position="21"/>
        <end position="41"/>
    </location>
</feature>
<dbReference type="InterPro" id="IPR013525">
    <property type="entry name" value="ABC2_TM"/>
</dbReference>
<dbReference type="GeneID" id="72478594"/>
<dbReference type="RefSeq" id="WP_094448397.1">
    <property type="nucleotide sequence ID" value="NZ_CP091797.1"/>
</dbReference>
<comment type="caution">
    <text evidence="7">The sequence shown here is derived from an EMBL/GenBank/DDBJ whole genome shotgun (WGS) entry which is preliminary data.</text>
</comment>
<evidence type="ECO:0000313" key="8">
    <source>
        <dbReference type="Proteomes" id="UP000216189"/>
    </source>
</evidence>
<accession>A0ABX4EHJ5</accession>
<feature type="transmembrane region" description="Helical" evidence="5">
    <location>
        <begin position="381"/>
        <end position="401"/>
    </location>
</feature>
<feature type="domain" description="ABC-2 type transporter transmembrane" evidence="6">
    <location>
        <begin position="19"/>
        <end position="397"/>
    </location>
</feature>
<keyword evidence="4 5" id="KW-0472">Membrane</keyword>
<keyword evidence="3 5" id="KW-1133">Transmembrane helix</keyword>